<protein>
    <submittedName>
        <fullName evidence="1">Uncharacterized protein</fullName>
    </submittedName>
</protein>
<reference evidence="1 2" key="1">
    <citation type="submission" date="2018-10" db="EMBL/GenBank/DDBJ databases">
        <title>Draft genome of Mycobacterium hodleri strain B.</title>
        <authorList>
            <person name="Amande T.J."/>
            <person name="Mcgenity T.J."/>
        </authorList>
    </citation>
    <scope>NUCLEOTIDE SEQUENCE [LARGE SCALE GENOMIC DNA]</scope>
    <source>
        <strain evidence="1 2">B</strain>
    </source>
</reference>
<evidence type="ECO:0000313" key="1">
    <source>
        <dbReference type="EMBL" id="TQR84949.1"/>
    </source>
</evidence>
<dbReference type="Proteomes" id="UP000315759">
    <property type="component" value="Unassembled WGS sequence"/>
</dbReference>
<dbReference type="InterPro" id="IPR038468">
    <property type="entry name" value="MmpS_C"/>
</dbReference>
<dbReference type="EMBL" id="VIFX01000025">
    <property type="protein sequence ID" value="TQR84949.1"/>
    <property type="molecule type" value="Genomic_DNA"/>
</dbReference>
<dbReference type="Gene3D" id="2.60.40.2880">
    <property type="entry name" value="MmpS1-5, C-terminal soluble domain"/>
    <property type="match status" value="1"/>
</dbReference>
<evidence type="ECO:0000313" key="2">
    <source>
        <dbReference type="Proteomes" id="UP000315759"/>
    </source>
</evidence>
<proteinExistence type="predicted"/>
<dbReference type="RefSeq" id="WP_142553646.1">
    <property type="nucleotide sequence ID" value="NZ_VIFX01000025.1"/>
</dbReference>
<comment type="caution">
    <text evidence="1">The sequence shown here is derived from an EMBL/GenBank/DDBJ whole genome shotgun (WGS) entry which is preliminary data.</text>
</comment>
<dbReference type="AlphaFoldDB" id="A0A544VY93"/>
<gene>
    <name evidence="1" type="ORF">D8S82_19275</name>
</gene>
<name>A0A544VY93_9MYCO</name>
<organism evidence="1 2">
    <name type="scientific">Mycolicibacterium hodleri</name>
    <dbReference type="NCBI Taxonomy" id="49897"/>
    <lineage>
        <taxon>Bacteria</taxon>
        <taxon>Bacillati</taxon>
        <taxon>Actinomycetota</taxon>
        <taxon>Actinomycetes</taxon>
        <taxon>Mycobacteriales</taxon>
        <taxon>Mycobacteriaceae</taxon>
        <taxon>Mycolicibacterium</taxon>
    </lineage>
</organism>
<sequence length="148" mass="15205">MAVKKIAAVDAMNRWDDRRMRMTSLTAAVMLGAGLLVATPGTASAAVPVVFELTGTFADGVQVSYFGPNDEPIVQVAGLPWSAAYDYNGSARSLTFTGIHPGGDPGSVTCKVSIGGKTIVSHTNNAPKPAGVGAYCNIVDLGSGYRGN</sequence>
<accession>A0A544VY93</accession>
<keyword evidence="2" id="KW-1185">Reference proteome</keyword>